<dbReference type="Proteomes" id="UP001604277">
    <property type="component" value="Unassembled WGS sequence"/>
</dbReference>
<name>A0ABD1T7R7_9LAMI</name>
<feature type="region of interest" description="Disordered" evidence="1">
    <location>
        <begin position="76"/>
        <end position="102"/>
    </location>
</feature>
<gene>
    <name evidence="2" type="ORF">Fot_32409</name>
</gene>
<evidence type="ECO:0000313" key="3">
    <source>
        <dbReference type="Proteomes" id="UP001604277"/>
    </source>
</evidence>
<evidence type="ECO:0000256" key="1">
    <source>
        <dbReference type="SAM" id="MobiDB-lite"/>
    </source>
</evidence>
<accession>A0ABD1T7R7</accession>
<protein>
    <submittedName>
        <fullName evidence="2">Uncharacterized protein</fullName>
    </submittedName>
</protein>
<keyword evidence="3" id="KW-1185">Reference proteome</keyword>
<organism evidence="2 3">
    <name type="scientific">Forsythia ovata</name>
    <dbReference type="NCBI Taxonomy" id="205694"/>
    <lineage>
        <taxon>Eukaryota</taxon>
        <taxon>Viridiplantae</taxon>
        <taxon>Streptophyta</taxon>
        <taxon>Embryophyta</taxon>
        <taxon>Tracheophyta</taxon>
        <taxon>Spermatophyta</taxon>
        <taxon>Magnoliopsida</taxon>
        <taxon>eudicotyledons</taxon>
        <taxon>Gunneridae</taxon>
        <taxon>Pentapetalae</taxon>
        <taxon>asterids</taxon>
        <taxon>lamiids</taxon>
        <taxon>Lamiales</taxon>
        <taxon>Oleaceae</taxon>
        <taxon>Forsythieae</taxon>
        <taxon>Forsythia</taxon>
    </lineage>
</organism>
<sequence length="102" mass="11475">MAKYIFSKISIFSMDEEDDGNVTPMQPPIPDVVLISVDTTPLALEPAMDVSSPFLTSEPLLPSESVRWQGKWKETVKKEGENRAQKRNPGDEGIMKDARRVR</sequence>
<comment type="caution">
    <text evidence="2">The sequence shown here is derived from an EMBL/GenBank/DDBJ whole genome shotgun (WGS) entry which is preliminary data.</text>
</comment>
<reference evidence="3" key="1">
    <citation type="submission" date="2024-07" db="EMBL/GenBank/DDBJ databases">
        <title>Two chromosome-level genome assemblies of Korean endemic species Abeliophyllum distichum and Forsythia ovata (Oleaceae).</title>
        <authorList>
            <person name="Jang H."/>
        </authorList>
    </citation>
    <scope>NUCLEOTIDE SEQUENCE [LARGE SCALE GENOMIC DNA]</scope>
</reference>
<dbReference type="AlphaFoldDB" id="A0ABD1T7R7"/>
<dbReference type="EMBL" id="JBFOLJ010000009">
    <property type="protein sequence ID" value="KAL2508762.1"/>
    <property type="molecule type" value="Genomic_DNA"/>
</dbReference>
<evidence type="ECO:0000313" key="2">
    <source>
        <dbReference type="EMBL" id="KAL2508762.1"/>
    </source>
</evidence>
<proteinExistence type="predicted"/>